<name>A0A0X3U218_9RHOB</name>
<dbReference type="RefSeq" id="WP_068333663.1">
    <property type="nucleotide sequence ID" value="NZ_LQBP01000002.1"/>
</dbReference>
<dbReference type="STRING" id="1685378.AVO44_05400"/>
<accession>A0A0X3U218</accession>
<comment type="caution">
    <text evidence="1">The sequence shown here is derived from an EMBL/GenBank/DDBJ whole genome shotgun (WGS) entry which is preliminary data.</text>
</comment>
<dbReference type="AlphaFoldDB" id="A0A0X3U218"/>
<gene>
    <name evidence="1" type="ORF">AVO44_05400</name>
</gene>
<keyword evidence="2" id="KW-1185">Reference proteome</keyword>
<proteinExistence type="predicted"/>
<evidence type="ECO:0000313" key="2">
    <source>
        <dbReference type="Proteomes" id="UP000053690"/>
    </source>
</evidence>
<organism evidence="1 2">
    <name type="scientific">Ruegeria profundi</name>
    <dbReference type="NCBI Taxonomy" id="1685378"/>
    <lineage>
        <taxon>Bacteria</taxon>
        <taxon>Pseudomonadati</taxon>
        <taxon>Pseudomonadota</taxon>
        <taxon>Alphaproteobacteria</taxon>
        <taxon>Rhodobacterales</taxon>
        <taxon>Roseobacteraceae</taxon>
        <taxon>Ruegeria</taxon>
    </lineage>
</organism>
<evidence type="ECO:0000313" key="1">
    <source>
        <dbReference type="EMBL" id="KUJ81291.1"/>
    </source>
</evidence>
<dbReference type="EMBL" id="LQBP01000002">
    <property type="protein sequence ID" value="KUJ81291.1"/>
    <property type="molecule type" value="Genomic_DNA"/>
</dbReference>
<sequence length="78" mass="8947">MALKSRRLVDAYRSGAIKQGLKHVIKTMGTRHAYAMALWQGLADVTPAPVVTTGSLWARDDWNHRRRAYPGYLRERRP</sequence>
<reference evidence="2" key="1">
    <citation type="submission" date="2015-12" db="EMBL/GenBank/DDBJ databases">
        <authorList>
            <person name="Zhang G."/>
            <person name="Stingl U."/>
        </authorList>
    </citation>
    <scope>NUCLEOTIDE SEQUENCE [LARGE SCALE GENOMIC DNA]</scope>
    <source>
        <strain evidence="2">ZGT108</strain>
    </source>
</reference>
<dbReference type="Proteomes" id="UP000053690">
    <property type="component" value="Unassembled WGS sequence"/>
</dbReference>
<protein>
    <submittedName>
        <fullName evidence="1">Uncharacterized protein</fullName>
    </submittedName>
</protein>